<evidence type="ECO:0000256" key="3">
    <source>
        <dbReference type="ARBA" id="ARBA00022989"/>
    </source>
</evidence>
<dbReference type="EMBL" id="JBHLUX010000069">
    <property type="protein sequence ID" value="MFC0472292.1"/>
    <property type="molecule type" value="Genomic_DNA"/>
</dbReference>
<sequence>MDNSRTISGKEAFLLGFVLALDVFGAGIGAVLLDYSIILTSLSFPFMSGLLLIIGIYTGFTLSNRKGIQQMGFLPPCILIILGILNLL</sequence>
<dbReference type="Pfam" id="PF02659">
    <property type="entry name" value="Mntp"/>
    <property type="match status" value="1"/>
</dbReference>
<dbReference type="Proteomes" id="UP001589838">
    <property type="component" value="Unassembled WGS sequence"/>
</dbReference>
<keyword evidence="3 5" id="KW-1133">Transmembrane helix</keyword>
<evidence type="ECO:0000256" key="4">
    <source>
        <dbReference type="ARBA" id="ARBA00023136"/>
    </source>
</evidence>
<dbReference type="PANTHER" id="PTHR35529">
    <property type="entry name" value="MANGANESE EFFLUX PUMP MNTP-RELATED"/>
    <property type="match status" value="1"/>
</dbReference>
<organism evidence="6 7">
    <name type="scientific">Halalkalibacter kiskunsagensis</name>
    <dbReference type="NCBI Taxonomy" id="1548599"/>
    <lineage>
        <taxon>Bacteria</taxon>
        <taxon>Bacillati</taxon>
        <taxon>Bacillota</taxon>
        <taxon>Bacilli</taxon>
        <taxon>Bacillales</taxon>
        <taxon>Bacillaceae</taxon>
        <taxon>Halalkalibacter</taxon>
    </lineage>
</organism>
<keyword evidence="4 5" id="KW-0472">Membrane</keyword>
<reference evidence="6 7" key="1">
    <citation type="submission" date="2024-09" db="EMBL/GenBank/DDBJ databases">
        <authorList>
            <person name="Sun Q."/>
            <person name="Mori K."/>
        </authorList>
    </citation>
    <scope>NUCLEOTIDE SEQUENCE [LARGE SCALE GENOMIC DNA]</scope>
    <source>
        <strain evidence="6 7">NCAIM B.02610</strain>
    </source>
</reference>
<name>A0ABV6KH53_9BACI</name>
<proteinExistence type="predicted"/>
<feature type="transmembrane region" description="Helical" evidence="5">
    <location>
        <begin position="38"/>
        <end position="59"/>
    </location>
</feature>
<feature type="transmembrane region" description="Helical" evidence="5">
    <location>
        <begin position="12"/>
        <end position="32"/>
    </location>
</feature>
<evidence type="ECO:0000256" key="1">
    <source>
        <dbReference type="ARBA" id="ARBA00022475"/>
    </source>
</evidence>
<dbReference type="PANTHER" id="PTHR35529:SF2">
    <property type="entry name" value="SPORULATION PROTEIN YTAF-RELATED"/>
    <property type="match status" value="1"/>
</dbReference>
<keyword evidence="2 5" id="KW-0812">Transmembrane</keyword>
<evidence type="ECO:0000256" key="5">
    <source>
        <dbReference type="SAM" id="Phobius"/>
    </source>
</evidence>
<keyword evidence="1" id="KW-1003">Cell membrane</keyword>
<protein>
    <submittedName>
        <fullName evidence="6">Manganese efflux pump</fullName>
    </submittedName>
</protein>
<evidence type="ECO:0000313" key="6">
    <source>
        <dbReference type="EMBL" id="MFC0472292.1"/>
    </source>
</evidence>
<dbReference type="RefSeq" id="WP_335964043.1">
    <property type="nucleotide sequence ID" value="NZ_JAXBLX010000075.1"/>
</dbReference>
<keyword evidence="7" id="KW-1185">Reference proteome</keyword>
<gene>
    <name evidence="6" type="ORF">ACFFHM_17800</name>
</gene>
<dbReference type="InterPro" id="IPR003810">
    <property type="entry name" value="Mntp/YtaF"/>
</dbReference>
<evidence type="ECO:0000313" key="7">
    <source>
        <dbReference type="Proteomes" id="UP001589838"/>
    </source>
</evidence>
<comment type="caution">
    <text evidence="6">The sequence shown here is derived from an EMBL/GenBank/DDBJ whole genome shotgun (WGS) entry which is preliminary data.</text>
</comment>
<accession>A0ABV6KH53</accession>
<evidence type="ECO:0000256" key="2">
    <source>
        <dbReference type="ARBA" id="ARBA00022692"/>
    </source>
</evidence>